<dbReference type="Proteomes" id="UP000469670">
    <property type="component" value="Unassembled WGS sequence"/>
</dbReference>
<dbReference type="InterPro" id="IPR036291">
    <property type="entry name" value="NAD(P)-bd_dom_sf"/>
</dbReference>
<accession>A0A7K3S8S8</accession>
<evidence type="ECO:0000313" key="2">
    <source>
        <dbReference type="Proteomes" id="UP000469670"/>
    </source>
</evidence>
<dbReference type="InterPro" id="IPR003462">
    <property type="entry name" value="ODC_Mu_crystall"/>
</dbReference>
<dbReference type="PANTHER" id="PTHR13812">
    <property type="entry name" value="KETIMINE REDUCTASE MU-CRYSTALLIN"/>
    <property type="match status" value="1"/>
</dbReference>
<dbReference type="EMBL" id="JAAGMP010001635">
    <property type="protein sequence ID" value="NEC23729.1"/>
    <property type="molecule type" value="Genomic_DNA"/>
</dbReference>
<name>A0A7K3S8S8_9ACTN</name>
<protein>
    <submittedName>
        <fullName evidence="1">Ornithine cyclodeaminase family protein</fullName>
    </submittedName>
</protein>
<dbReference type="AlphaFoldDB" id="A0A7K3S8S8"/>
<feature type="non-terminal residue" evidence="1">
    <location>
        <position position="96"/>
    </location>
</feature>
<dbReference type="Gene3D" id="3.30.1780.10">
    <property type="entry name" value="ornithine cyclodeaminase, domain 1"/>
    <property type="match status" value="1"/>
</dbReference>
<dbReference type="PANTHER" id="PTHR13812:SF19">
    <property type="entry name" value="KETIMINE REDUCTASE MU-CRYSTALLIN"/>
    <property type="match status" value="1"/>
</dbReference>
<sequence length="96" mass="9994">GGVPRAVVPLVHGQGLLMPAEYGGWYGVKVATVAPGNPARGLRRINATYLLHDSATLTPVALLDGVALTALRTPAVSVAACLERLRALHARYGGLR</sequence>
<dbReference type="GO" id="GO:0005737">
    <property type="term" value="C:cytoplasm"/>
    <property type="evidence" value="ECO:0007669"/>
    <property type="project" value="TreeGrafter"/>
</dbReference>
<organism evidence="1 2">
    <name type="scientific">Streptomyces parvus</name>
    <dbReference type="NCBI Taxonomy" id="66428"/>
    <lineage>
        <taxon>Bacteria</taxon>
        <taxon>Bacillati</taxon>
        <taxon>Actinomycetota</taxon>
        <taxon>Actinomycetes</taxon>
        <taxon>Kitasatosporales</taxon>
        <taxon>Streptomycetaceae</taxon>
        <taxon>Streptomyces</taxon>
    </lineage>
</organism>
<gene>
    <name evidence="1" type="ORF">G3I50_36575</name>
</gene>
<feature type="non-terminal residue" evidence="1">
    <location>
        <position position="1"/>
    </location>
</feature>
<dbReference type="InterPro" id="IPR023401">
    <property type="entry name" value="ODC_N"/>
</dbReference>
<dbReference type="Pfam" id="PF02423">
    <property type="entry name" value="OCD_Mu_crystall"/>
    <property type="match status" value="1"/>
</dbReference>
<dbReference type="SUPFAM" id="SSF51735">
    <property type="entry name" value="NAD(P)-binding Rossmann-fold domains"/>
    <property type="match status" value="1"/>
</dbReference>
<comment type="caution">
    <text evidence="1">The sequence shown here is derived from an EMBL/GenBank/DDBJ whole genome shotgun (WGS) entry which is preliminary data.</text>
</comment>
<proteinExistence type="predicted"/>
<evidence type="ECO:0000313" key="1">
    <source>
        <dbReference type="EMBL" id="NEC23729.1"/>
    </source>
</evidence>
<reference evidence="1 2" key="1">
    <citation type="submission" date="2020-01" db="EMBL/GenBank/DDBJ databases">
        <title>Insect and environment-associated Actinomycetes.</title>
        <authorList>
            <person name="Currrie C."/>
            <person name="Chevrette M."/>
            <person name="Carlson C."/>
            <person name="Stubbendieck R."/>
            <person name="Wendt-Pienkowski E."/>
        </authorList>
    </citation>
    <scope>NUCLEOTIDE SEQUENCE [LARGE SCALE GENOMIC DNA]</scope>
    <source>
        <strain evidence="1 2">SID7590</strain>
    </source>
</reference>